<feature type="transmembrane region" description="Helical" evidence="1">
    <location>
        <begin position="34"/>
        <end position="52"/>
    </location>
</feature>
<reference evidence="2" key="2">
    <citation type="submission" date="2023-06" db="EMBL/GenBank/DDBJ databases">
        <authorList>
            <consortium name="Lawrence Berkeley National Laboratory"/>
            <person name="Haridas S."/>
            <person name="Hensen N."/>
            <person name="Bonometti L."/>
            <person name="Westerberg I."/>
            <person name="Brannstrom I.O."/>
            <person name="Guillou S."/>
            <person name="Cros-Aarteil S."/>
            <person name="Calhoun S."/>
            <person name="Kuo A."/>
            <person name="Mondo S."/>
            <person name="Pangilinan J."/>
            <person name="Riley R."/>
            <person name="LaButti K."/>
            <person name="Andreopoulos B."/>
            <person name="Lipzen A."/>
            <person name="Chen C."/>
            <person name="Yanf M."/>
            <person name="Daum C."/>
            <person name="Ng V."/>
            <person name="Clum A."/>
            <person name="Steindorff A."/>
            <person name="Ohm R."/>
            <person name="Martin F."/>
            <person name="Silar P."/>
            <person name="Natvig D."/>
            <person name="Lalanne C."/>
            <person name="Gautier V."/>
            <person name="Ament-velasquez S.L."/>
            <person name="Kruys A."/>
            <person name="Hutchinson M.I."/>
            <person name="Powell A.J."/>
            <person name="Barry K."/>
            <person name="Miller A.N."/>
            <person name="Grigoriev I.V."/>
            <person name="Debuchy R."/>
            <person name="Gladieux P."/>
            <person name="Thoren M.H."/>
            <person name="Johannesson H."/>
        </authorList>
    </citation>
    <scope>NUCLEOTIDE SEQUENCE</scope>
    <source>
        <strain evidence="2">CBS 232.78</strain>
    </source>
</reference>
<gene>
    <name evidence="2" type="ORF">B0H63DRAFT_564925</name>
</gene>
<keyword evidence="1" id="KW-0812">Transmembrane</keyword>
<comment type="caution">
    <text evidence="2">The sequence shown here is derived from an EMBL/GenBank/DDBJ whole genome shotgun (WGS) entry which is preliminary data.</text>
</comment>
<dbReference type="Proteomes" id="UP001285441">
    <property type="component" value="Unassembled WGS sequence"/>
</dbReference>
<keyword evidence="3" id="KW-1185">Reference proteome</keyword>
<keyword evidence="1" id="KW-0472">Membrane</keyword>
<evidence type="ECO:0000256" key="1">
    <source>
        <dbReference type="SAM" id="Phobius"/>
    </source>
</evidence>
<keyword evidence="1" id="KW-1133">Transmembrane helix</keyword>
<organism evidence="2 3">
    <name type="scientific">Podospora didyma</name>
    <dbReference type="NCBI Taxonomy" id="330526"/>
    <lineage>
        <taxon>Eukaryota</taxon>
        <taxon>Fungi</taxon>
        <taxon>Dikarya</taxon>
        <taxon>Ascomycota</taxon>
        <taxon>Pezizomycotina</taxon>
        <taxon>Sordariomycetes</taxon>
        <taxon>Sordariomycetidae</taxon>
        <taxon>Sordariales</taxon>
        <taxon>Podosporaceae</taxon>
        <taxon>Podospora</taxon>
    </lineage>
</organism>
<name>A0AAE0K1F0_9PEZI</name>
<reference evidence="2" key="1">
    <citation type="journal article" date="2023" name="Mol. Phylogenet. Evol.">
        <title>Genome-scale phylogeny and comparative genomics of the fungal order Sordariales.</title>
        <authorList>
            <person name="Hensen N."/>
            <person name="Bonometti L."/>
            <person name="Westerberg I."/>
            <person name="Brannstrom I.O."/>
            <person name="Guillou S."/>
            <person name="Cros-Aarteil S."/>
            <person name="Calhoun S."/>
            <person name="Haridas S."/>
            <person name="Kuo A."/>
            <person name="Mondo S."/>
            <person name="Pangilinan J."/>
            <person name="Riley R."/>
            <person name="LaButti K."/>
            <person name="Andreopoulos B."/>
            <person name="Lipzen A."/>
            <person name="Chen C."/>
            <person name="Yan M."/>
            <person name="Daum C."/>
            <person name="Ng V."/>
            <person name="Clum A."/>
            <person name="Steindorff A."/>
            <person name="Ohm R.A."/>
            <person name="Martin F."/>
            <person name="Silar P."/>
            <person name="Natvig D.O."/>
            <person name="Lalanne C."/>
            <person name="Gautier V."/>
            <person name="Ament-Velasquez S.L."/>
            <person name="Kruys A."/>
            <person name="Hutchinson M.I."/>
            <person name="Powell A.J."/>
            <person name="Barry K."/>
            <person name="Miller A.N."/>
            <person name="Grigoriev I.V."/>
            <person name="Debuchy R."/>
            <person name="Gladieux P."/>
            <person name="Hiltunen Thoren M."/>
            <person name="Johannesson H."/>
        </authorList>
    </citation>
    <scope>NUCLEOTIDE SEQUENCE</scope>
    <source>
        <strain evidence="2">CBS 232.78</strain>
    </source>
</reference>
<dbReference type="AlphaFoldDB" id="A0AAE0K1F0"/>
<protein>
    <submittedName>
        <fullName evidence="2">Uncharacterized protein</fullName>
    </submittedName>
</protein>
<dbReference type="EMBL" id="JAULSW010000010">
    <property type="protein sequence ID" value="KAK3368179.1"/>
    <property type="molecule type" value="Genomic_DNA"/>
</dbReference>
<accession>A0AAE0K1F0</accession>
<sequence>MPAPGFSAPVGNTIRRRDGVSCDGWDCLASGTQFGIVLVFLAVVSVVLYIYYRLIVKPHKNRHDVEMALGRGNTTATRSATAISLELPPPAYQEHVAFRYPQPLIRRRTGLPGRRMTAGFGFNHGNYELQTLEPRHREVRYQATTYLQPPPAVVFWTDPWTAMPPPPPYRPPIVIVPGPPQKEVLLWDRRHCSLVLKHKRKRKRQLLVQAALLVLPLNTSLKRTDSPWQASPRPHLITPIDQRVIIEPDDGSSA</sequence>
<evidence type="ECO:0000313" key="2">
    <source>
        <dbReference type="EMBL" id="KAK3368179.1"/>
    </source>
</evidence>
<proteinExistence type="predicted"/>
<evidence type="ECO:0000313" key="3">
    <source>
        <dbReference type="Proteomes" id="UP001285441"/>
    </source>
</evidence>